<proteinExistence type="predicted"/>
<dbReference type="InterPro" id="IPR058395">
    <property type="entry name" value="DUF8082"/>
</dbReference>
<dbReference type="InterPro" id="IPR011600">
    <property type="entry name" value="Pept_C14_caspase"/>
</dbReference>
<dbReference type="InterPro" id="IPR050452">
    <property type="entry name" value="Metacaspase"/>
</dbReference>
<dbReference type="Proteomes" id="UP000218238">
    <property type="component" value="Unassembled WGS sequence"/>
</dbReference>
<protein>
    <submittedName>
        <fullName evidence="3">Peptidase C14</fullName>
    </submittedName>
</protein>
<dbReference type="AlphaFoldDB" id="A0A2A2TAZ8"/>
<dbReference type="GO" id="GO:0006508">
    <property type="term" value="P:proteolysis"/>
    <property type="evidence" value="ECO:0007669"/>
    <property type="project" value="InterPro"/>
</dbReference>
<gene>
    <name evidence="3" type="ORF">CK510_28180</name>
</gene>
<name>A0A2A2TAZ8_9CYAN</name>
<comment type="caution">
    <text evidence="3">The sequence shown here is derived from an EMBL/GenBank/DDBJ whole genome shotgun (WGS) entry which is preliminary data.</text>
</comment>
<reference evidence="3 4" key="1">
    <citation type="submission" date="2017-08" db="EMBL/GenBank/DDBJ databases">
        <title>Draft genome sequence of filamentous cyanobacterium Calothrix elsteri CCALA 953.</title>
        <authorList>
            <person name="Gagunashvili A.N."/>
            <person name="Elster J."/>
            <person name="Andresson O.S."/>
        </authorList>
    </citation>
    <scope>NUCLEOTIDE SEQUENCE [LARGE SCALE GENOMIC DNA]</scope>
    <source>
        <strain evidence="3 4">CCALA 953</strain>
    </source>
</reference>
<dbReference type="OrthoDB" id="414840at2"/>
<dbReference type="RefSeq" id="WP_095724794.1">
    <property type="nucleotide sequence ID" value="NZ_NTFS01000552.1"/>
</dbReference>
<evidence type="ECO:0000313" key="3">
    <source>
        <dbReference type="EMBL" id="PAX48937.1"/>
    </source>
</evidence>
<evidence type="ECO:0000259" key="2">
    <source>
        <dbReference type="Pfam" id="PF26309"/>
    </source>
</evidence>
<organism evidence="3 4">
    <name type="scientific">Brunnivagina elsteri CCALA 953</name>
    <dbReference type="NCBI Taxonomy" id="987040"/>
    <lineage>
        <taxon>Bacteria</taxon>
        <taxon>Bacillati</taxon>
        <taxon>Cyanobacteriota</taxon>
        <taxon>Cyanophyceae</taxon>
        <taxon>Nostocales</taxon>
        <taxon>Calotrichaceae</taxon>
        <taxon>Brunnivagina</taxon>
    </lineage>
</organism>
<evidence type="ECO:0000313" key="4">
    <source>
        <dbReference type="Proteomes" id="UP000218238"/>
    </source>
</evidence>
<dbReference type="Pfam" id="PF26309">
    <property type="entry name" value="DUF8082"/>
    <property type="match status" value="1"/>
</dbReference>
<keyword evidence="4" id="KW-1185">Reference proteome</keyword>
<evidence type="ECO:0000259" key="1">
    <source>
        <dbReference type="Pfam" id="PF00656"/>
    </source>
</evidence>
<dbReference type="PANTHER" id="PTHR48104:SF30">
    <property type="entry name" value="METACASPASE-1"/>
    <property type="match status" value="1"/>
</dbReference>
<dbReference type="Gene3D" id="3.40.50.1460">
    <property type="match status" value="1"/>
</dbReference>
<feature type="domain" description="Peptidase C14 caspase" evidence="1">
    <location>
        <begin position="23"/>
        <end position="233"/>
    </location>
</feature>
<dbReference type="PANTHER" id="PTHR48104">
    <property type="entry name" value="METACASPASE-4"/>
    <property type="match status" value="1"/>
</dbReference>
<feature type="domain" description="DUF8082" evidence="2">
    <location>
        <begin position="650"/>
        <end position="710"/>
    </location>
</feature>
<sequence>MSPLGVGNSHSTNTLQTGEAKLWVLLVGINQYEDGGLPSLRYPAVDCQGLGEALFKATQGFPQKEVIVHHDFALVKPTATTVRQSLQYIVSQTRSQDTILLYFSGHGILEPDTQQAVLCMTDTEKNNLLNTGIPMQELLQMLGNSSAHQQLVCLDTCHSGDMVLRGNNGTSRDAENPSFNSTSQMLQVLRQRASQSKGFCALLSCDQGQKSWEFPELGHGVFTYFLMRGLLGEAADSQGIIEADGLYKFVYRQTLQYIDKLNQQLRLINQQKRNRGDYKIQPEYPLQTPKRIVEGVGELILGFKANVEVKSQPRHGLIVDGLGSSQSTNQTINDLSRVLRGAGGFELECFPHNQQNLSAIRSAIQTCLRTSNQKENSTTLLYLRGEIEEIEDGEAWLILGNGVRLSRSSLRQELRRGNTAQLIIILDCPGATTLENWLEDLNMGVEQPQCIIASASTPEQPDAFSQAILTTLAISNPQQGLPVAAWINQLRSHLKDVDIHVWLSGTRGVIDILPGNVTSIFAHEPKEIVATTNSAKIQPQPNLETSTNFPNFSELDEKAIKSLFTPGSKEYSQLEHLLTSLMGPIAPTLIRRTLSKITNPRKQLEELTIHLIPEQKIEFTAKVTQIIETLVLQPQSKSVLSVETQLEPTFIQKCDRELINLIGPIGNFIVKEVYKTYSHVSPSEFVQKLAEEIPNKQIAEQFLQQFVTNLQKN</sequence>
<dbReference type="GO" id="GO:0004197">
    <property type="term" value="F:cysteine-type endopeptidase activity"/>
    <property type="evidence" value="ECO:0007669"/>
    <property type="project" value="InterPro"/>
</dbReference>
<dbReference type="InterPro" id="IPR029030">
    <property type="entry name" value="Caspase-like_dom_sf"/>
</dbReference>
<dbReference type="SUPFAM" id="SSF52129">
    <property type="entry name" value="Caspase-like"/>
    <property type="match status" value="1"/>
</dbReference>
<dbReference type="GO" id="GO:0005737">
    <property type="term" value="C:cytoplasm"/>
    <property type="evidence" value="ECO:0007669"/>
    <property type="project" value="TreeGrafter"/>
</dbReference>
<accession>A0A2A2TAZ8</accession>
<dbReference type="Pfam" id="PF00656">
    <property type="entry name" value="Peptidase_C14"/>
    <property type="match status" value="1"/>
</dbReference>
<dbReference type="EMBL" id="NTFS01000552">
    <property type="protein sequence ID" value="PAX48937.1"/>
    <property type="molecule type" value="Genomic_DNA"/>
</dbReference>